<feature type="signal peptide" evidence="1">
    <location>
        <begin position="1"/>
        <end position="22"/>
    </location>
</feature>
<sequence length="313" mass="34091">MRIQSLSALGIFAVLAACSSQGGNVDDDTTGAVANSGLTELGAGTEIARCWFDVAYQSLSFSCTAPAGDGKVLAPKVLQISGKHPDNVLHQPISDTVQILPPAANPIDGNLILQADELPFDGRIEALINLPDRAAQDVVQAVDGRGGFFQPFSVASLDDARAYDARNPYVIKMPLETWQLRIALPTASDVALDVDPYHVTIAPWQSANAGVLRNHLDGVCRTMWSRRVLQADHDEVHRLRNRRQGVLPGCDGDDPQLFGRADLQRVQRLRIDRRPVGIACRASCDRVAARRDRVRGDPFDGRRRALLDVRSCS</sequence>
<evidence type="ECO:0000313" key="2">
    <source>
        <dbReference type="EMBL" id="AKV01066.1"/>
    </source>
</evidence>
<dbReference type="RefSeq" id="WP_146652232.1">
    <property type="nucleotide sequence ID" value="NZ_CP012333.1"/>
</dbReference>
<keyword evidence="3" id="KW-1185">Reference proteome</keyword>
<dbReference type="AlphaFoldDB" id="A0A0K1Q5F9"/>
<gene>
    <name evidence="2" type="ORF">AKJ09_07729</name>
</gene>
<dbReference type="Proteomes" id="UP000064967">
    <property type="component" value="Chromosome"/>
</dbReference>
<feature type="chain" id="PRO_5005466621" description="Lipoprotein" evidence="1">
    <location>
        <begin position="23"/>
        <end position="313"/>
    </location>
</feature>
<protein>
    <recommendedName>
        <fullName evidence="4">Lipoprotein</fullName>
    </recommendedName>
</protein>
<evidence type="ECO:0000313" key="3">
    <source>
        <dbReference type="Proteomes" id="UP000064967"/>
    </source>
</evidence>
<dbReference type="PROSITE" id="PS51257">
    <property type="entry name" value="PROKAR_LIPOPROTEIN"/>
    <property type="match status" value="1"/>
</dbReference>
<reference evidence="2 3" key="1">
    <citation type="submission" date="2015-08" db="EMBL/GenBank/DDBJ databases">
        <authorList>
            <person name="Babu N.S."/>
            <person name="Beckwith C.J."/>
            <person name="Beseler K.G."/>
            <person name="Brison A."/>
            <person name="Carone J.V."/>
            <person name="Caskin T.P."/>
            <person name="Diamond M."/>
            <person name="Durham M.E."/>
            <person name="Foxe J.M."/>
            <person name="Go M."/>
            <person name="Henderson B.A."/>
            <person name="Jones I.B."/>
            <person name="McGettigan J.A."/>
            <person name="Micheletti S.J."/>
            <person name="Nasrallah M.E."/>
            <person name="Ortiz D."/>
            <person name="Piller C.R."/>
            <person name="Privatt S.R."/>
            <person name="Schneider S.L."/>
            <person name="Sharp S."/>
            <person name="Smith T.C."/>
            <person name="Stanton J.D."/>
            <person name="Ullery H.E."/>
            <person name="Wilson R.J."/>
            <person name="Serrano M.G."/>
            <person name="Buck G."/>
            <person name="Lee V."/>
            <person name="Wang Y."/>
            <person name="Carvalho R."/>
            <person name="Voegtly L."/>
            <person name="Shi R."/>
            <person name="Duckworth R."/>
            <person name="Johnson A."/>
            <person name="Loviza R."/>
            <person name="Walstead R."/>
            <person name="Shah Z."/>
            <person name="Kiflezghi M."/>
            <person name="Wade K."/>
            <person name="Ball S.L."/>
            <person name="Bradley K.W."/>
            <person name="Asai D.J."/>
            <person name="Bowman C.A."/>
            <person name="Russell D.A."/>
            <person name="Pope W.H."/>
            <person name="Jacobs-Sera D."/>
            <person name="Hendrix R.W."/>
            <person name="Hatfull G.F."/>
        </authorList>
    </citation>
    <scope>NUCLEOTIDE SEQUENCE [LARGE SCALE GENOMIC DNA]</scope>
    <source>
        <strain evidence="2 3">DSM 27648</strain>
    </source>
</reference>
<dbReference type="STRING" id="1391654.AKJ09_07729"/>
<dbReference type="EMBL" id="CP012333">
    <property type="protein sequence ID" value="AKV01066.1"/>
    <property type="molecule type" value="Genomic_DNA"/>
</dbReference>
<organism evidence="2 3">
    <name type="scientific">Labilithrix luteola</name>
    <dbReference type="NCBI Taxonomy" id="1391654"/>
    <lineage>
        <taxon>Bacteria</taxon>
        <taxon>Pseudomonadati</taxon>
        <taxon>Myxococcota</taxon>
        <taxon>Polyangia</taxon>
        <taxon>Polyangiales</taxon>
        <taxon>Labilitrichaceae</taxon>
        <taxon>Labilithrix</taxon>
    </lineage>
</organism>
<evidence type="ECO:0008006" key="4">
    <source>
        <dbReference type="Google" id="ProtNLM"/>
    </source>
</evidence>
<evidence type="ECO:0000256" key="1">
    <source>
        <dbReference type="SAM" id="SignalP"/>
    </source>
</evidence>
<name>A0A0K1Q5F9_9BACT</name>
<keyword evidence="1" id="KW-0732">Signal</keyword>
<dbReference type="KEGG" id="llu:AKJ09_07729"/>
<accession>A0A0K1Q5F9</accession>
<proteinExistence type="predicted"/>